<feature type="signal peptide" evidence="1">
    <location>
        <begin position="1"/>
        <end position="19"/>
    </location>
</feature>
<evidence type="ECO:0000313" key="3">
    <source>
        <dbReference type="Proteomes" id="UP001139366"/>
    </source>
</evidence>
<name>A0A9X1HFR3_9FLAO</name>
<keyword evidence="3" id="KW-1185">Reference proteome</keyword>
<dbReference type="RefSeq" id="WP_223711281.1">
    <property type="nucleotide sequence ID" value="NZ_JAINUY010000011.1"/>
</dbReference>
<sequence length="173" mass="18600">MKKIVLAAIAVMTFGFANAQEQTAKGKWLIEANTGFGVGDGIESLANTSFHLASSDGETAWGLGAEGGYFVADNLAVKAGLGYSDFGHSVNAFSYKVGAKYYLLNKFPLEASYTGASVKDADENPSFIGLQGGYAWFVGKNISIEPGLRYNISMNEDYSKDIFQFNIGFALHF</sequence>
<reference evidence="2 3" key="1">
    <citation type="journal article" date="2023" name="Antonie Van Leeuwenhoek">
        <title>Flavobacterium potami sp. nov., a multi-metal resistance genes harbouring bacterium isolated from shallow river silt.</title>
        <authorList>
            <person name="Li S."/>
            <person name="Mao S."/>
            <person name="Mu W."/>
            <person name="Guo B."/>
            <person name="Li C."/>
            <person name="Zhu Q."/>
            <person name="Hou X."/>
            <person name="Zhao Y."/>
            <person name="Wei S."/>
            <person name="Liu H."/>
            <person name="Liu A."/>
        </authorList>
    </citation>
    <scope>NUCLEOTIDE SEQUENCE [LARGE SCALE GENOMIC DNA]</scope>
    <source>
        <strain evidence="2 3">17A</strain>
    </source>
</reference>
<feature type="chain" id="PRO_5040848740" evidence="1">
    <location>
        <begin position="20"/>
        <end position="173"/>
    </location>
</feature>
<evidence type="ECO:0000256" key="1">
    <source>
        <dbReference type="SAM" id="SignalP"/>
    </source>
</evidence>
<organism evidence="2 3">
    <name type="scientific">Flavobacterium potami</name>
    <dbReference type="NCBI Taxonomy" id="2872310"/>
    <lineage>
        <taxon>Bacteria</taxon>
        <taxon>Pseudomonadati</taxon>
        <taxon>Bacteroidota</taxon>
        <taxon>Flavobacteriia</taxon>
        <taxon>Flavobacteriales</taxon>
        <taxon>Flavobacteriaceae</taxon>
        <taxon>Flavobacterium</taxon>
    </lineage>
</organism>
<accession>A0A9X1HFR3</accession>
<proteinExistence type="predicted"/>
<comment type="caution">
    <text evidence="2">The sequence shown here is derived from an EMBL/GenBank/DDBJ whole genome shotgun (WGS) entry which is preliminary data.</text>
</comment>
<dbReference type="Gene3D" id="2.40.160.20">
    <property type="match status" value="1"/>
</dbReference>
<keyword evidence="1" id="KW-0732">Signal</keyword>
<dbReference type="SUPFAM" id="SSF56925">
    <property type="entry name" value="OMPA-like"/>
    <property type="match status" value="1"/>
</dbReference>
<protein>
    <submittedName>
        <fullName evidence="2">Porin family protein</fullName>
    </submittedName>
</protein>
<dbReference type="InterPro" id="IPR011250">
    <property type="entry name" value="OMP/PagP_B-barrel"/>
</dbReference>
<gene>
    <name evidence="2" type="ORF">K6T82_23160</name>
</gene>
<dbReference type="AlphaFoldDB" id="A0A9X1HFR3"/>
<evidence type="ECO:0000313" key="2">
    <source>
        <dbReference type="EMBL" id="MBZ4037678.1"/>
    </source>
</evidence>
<dbReference type="EMBL" id="JAINUY010000011">
    <property type="protein sequence ID" value="MBZ4037678.1"/>
    <property type="molecule type" value="Genomic_DNA"/>
</dbReference>
<dbReference type="Proteomes" id="UP001139366">
    <property type="component" value="Unassembled WGS sequence"/>
</dbReference>